<dbReference type="Proteomes" id="UP000217944">
    <property type="component" value="Unassembled WGS sequence"/>
</dbReference>
<proteinExistence type="predicted"/>
<evidence type="ECO:0000313" key="1">
    <source>
        <dbReference type="EMBL" id="GAX87129.1"/>
    </source>
</evidence>
<evidence type="ECO:0008006" key="3">
    <source>
        <dbReference type="Google" id="ProtNLM"/>
    </source>
</evidence>
<dbReference type="RefSeq" id="WP_096258284.1">
    <property type="nucleotide sequence ID" value="NZ_BDME01000001.1"/>
</dbReference>
<organism evidence="1 2">
    <name type="scientific">Lebetimonas natsushimae</name>
    <dbReference type="NCBI Taxonomy" id="1936991"/>
    <lineage>
        <taxon>Bacteria</taxon>
        <taxon>Pseudomonadati</taxon>
        <taxon>Campylobacterota</taxon>
        <taxon>Epsilonproteobacteria</taxon>
        <taxon>Nautiliales</taxon>
        <taxon>Nautiliaceae</taxon>
        <taxon>Lebetimonas</taxon>
    </lineage>
</organism>
<dbReference type="PROSITE" id="PS51257">
    <property type="entry name" value="PROKAR_LIPOPROTEIN"/>
    <property type="match status" value="1"/>
</dbReference>
<name>A0A292YC97_9BACT</name>
<gene>
    <name evidence="1" type="ORF">LNAT_P0424</name>
</gene>
<reference evidence="1 2" key="1">
    <citation type="journal article" date="2017" name="Syst. Appl. Microbiol.">
        <title>Lebetimonas natsushimae sp. nov., a novel strictly anaerobic, moderately thermophilic chemoautotroph isolated from a deep-sea hydrothermal vent polychaete nest in the Mid-Okinawa Trough.</title>
        <authorList>
            <person name="Nagata R."/>
            <person name="Takaki Y."/>
            <person name="Tame A."/>
            <person name="Nunoura T."/>
            <person name="Muto H."/>
            <person name="Mino S."/>
            <person name="Sawayama S."/>
            <person name="Takai K."/>
            <person name="Nakagawa S."/>
        </authorList>
    </citation>
    <scope>NUCLEOTIDE SEQUENCE [LARGE SCALE GENOMIC DNA]</scope>
    <source>
        <strain evidence="1 2">HS1857</strain>
    </source>
</reference>
<keyword evidence="2" id="KW-1185">Reference proteome</keyword>
<dbReference type="OrthoDB" id="5372999at2"/>
<protein>
    <recommendedName>
        <fullName evidence="3">Thioredoxin-like fold domain-containing protein</fullName>
    </recommendedName>
</protein>
<dbReference type="EMBL" id="BDME01000001">
    <property type="protein sequence ID" value="GAX87129.1"/>
    <property type="molecule type" value="Genomic_DNA"/>
</dbReference>
<dbReference type="AlphaFoldDB" id="A0A292YC97"/>
<evidence type="ECO:0000313" key="2">
    <source>
        <dbReference type="Proteomes" id="UP000217944"/>
    </source>
</evidence>
<comment type="caution">
    <text evidence="1">The sequence shown here is derived from an EMBL/GenBank/DDBJ whole genome shotgun (WGS) entry which is preliminary data.</text>
</comment>
<accession>A0A292YC97</accession>
<sequence>MRYIFFIILIFFIGCNNNTKKEVNNQINKKLIQAKNKINKKTIDTNTTIITLNDYNLTFKNNQLIYPKNKIYILFYDESRYSKMQEDALKYLKIKYYKTDSEFLKKYFKITIYPTTVILDKNKTIKFENFTPIEILKGF</sequence>